<dbReference type="eggNOG" id="ENOG502ZE80">
    <property type="taxonomic scope" value="Bacteria"/>
</dbReference>
<reference evidence="1 2" key="2">
    <citation type="journal article" date="2012" name="Stand. Genomic Sci.">
        <title>Complete Genome Sequence of Clostridium clariflavum DSM 19732.</title>
        <authorList>
            <person name="Izquierdo J.A."/>
            <person name="Goodwin L."/>
            <person name="Davenport K.W."/>
            <person name="Teshima H."/>
            <person name="Bruce D."/>
            <person name="Detter C."/>
            <person name="Tapia R."/>
            <person name="Han S."/>
            <person name="Land M."/>
            <person name="Hauser L."/>
            <person name="Jeffries C.D."/>
            <person name="Han J."/>
            <person name="Pitluck S."/>
            <person name="Nolan M."/>
            <person name="Chen A."/>
            <person name="Huntemann M."/>
            <person name="Mavromatis K."/>
            <person name="Mikhailova N."/>
            <person name="Liolios K."/>
            <person name="Woyke T."/>
            <person name="Lynd L.R."/>
        </authorList>
    </citation>
    <scope>NUCLEOTIDE SEQUENCE [LARGE SCALE GENOMIC DNA]</scope>
    <source>
        <strain evidence="2">DSM 19732 / NBRC 101661 / EBR45</strain>
    </source>
</reference>
<proteinExistence type="predicted"/>
<dbReference type="HOGENOM" id="CLU_3060124_0_0_9"/>
<dbReference type="RefSeq" id="WP_014256078.1">
    <property type="nucleotide sequence ID" value="NC_016627.1"/>
</dbReference>
<protein>
    <submittedName>
        <fullName evidence="1">Uncharacterized protein</fullName>
    </submittedName>
</protein>
<reference evidence="2" key="1">
    <citation type="submission" date="2011-12" db="EMBL/GenBank/DDBJ databases">
        <title>Complete sequence of Clostridium clariflavum DSM 19732.</title>
        <authorList>
            <consortium name="US DOE Joint Genome Institute"/>
            <person name="Lucas S."/>
            <person name="Han J."/>
            <person name="Lapidus A."/>
            <person name="Cheng J.-F."/>
            <person name="Goodwin L."/>
            <person name="Pitluck S."/>
            <person name="Peters L."/>
            <person name="Teshima H."/>
            <person name="Detter J.C."/>
            <person name="Han C."/>
            <person name="Tapia R."/>
            <person name="Land M."/>
            <person name="Hauser L."/>
            <person name="Kyrpides N."/>
            <person name="Ivanova N."/>
            <person name="Pagani I."/>
            <person name="Kitzmiller T."/>
            <person name="Lynd L."/>
            <person name="Izquierdo J."/>
            <person name="Woyke T."/>
        </authorList>
    </citation>
    <scope>NUCLEOTIDE SEQUENCE [LARGE SCALE GENOMIC DNA]</scope>
    <source>
        <strain evidence="2">DSM 19732 / NBRC 101661 / EBR45</strain>
    </source>
</reference>
<name>G8LUA0_ACECE</name>
<accession>G8LUA0</accession>
<keyword evidence="2" id="KW-1185">Reference proteome</keyword>
<gene>
    <name evidence="1" type="ordered locus">Clocl_2994</name>
</gene>
<dbReference type="KEGG" id="ccl:Clocl_2994"/>
<sequence>MGSKKNKKSKQPIDNSAGLYEFANDQLGENKDAAFNDLAKKSNNKQTSFKKKK</sequence>
<evidence type="ECO:0000313" key="2">
    <source>
        <dbReference type="Proteomes" id="UP000005435"/>
    </source>
</evidence>
<organism evidence="1 2">
    <name type="scientific">Acetivibrio clariflavus (strain DSM 19732 / NBRC 101661 / EBR45)</name>
    <name type="common">Clostridium clariflavum</name>
    <dbReference type="NCBI Taxonomy" id="720554"/>
    <lineage>
        <taxon>Bacteria</taxon>
        <taxon>Bacillati</taxon>
        <taxon>Bacillota</taxon>
        <taxon>Clostridia</taxon>
        <taxon>Eubacteriales</taxon>
        <taxon>Oscillospiraceae</taxon>
        <taxon>Acetivibrio</taxon>
    </lineage>
</organism>
<dbReference type="Proteomes" id="UP000005435">
    <property type="component" value="Chromosome"/>
</dbReference>
<dbReference type="EMBL" id="CP003065">
    <property type="protein sequence ID" value="AEV69532.1"/>
    <property type="molecule type" value="Genomic_DNA"/>
</dbReference>
<dbReference type="AlphaFoldDB" id="G8LUA0"/>
<evidence type="ECO:0000313" key="1">
    <source>
        <dbReference type="EMBL" id="AEV69532.1"/>
    </source>
</evidence>